<evidence type="ECO:0000313" key="2">
    <source>
        <dbReference type="Proteomes" id="UP000239425"/>
    </source>
</evidence>
<evidence type="ECO:0000313" key="1">
    <source>
        <dbReference type="EMBL" id="PPE03829.1"/>
    </source>
</evidence>
<dbReference type="EMBL" id="PHHC01000080">
    <property type="protein sequence ID" value="PPE03829.1"/>
    <property type="molecule type" value="Genomic_DNA"/>
</dbReference>
<name>A0A2S5R923_9PROT</name>
<gene>
    <name evidence="1" type="ORF">HCUR_00605</name>
</gene>
<dbReference type="Proteomes" id="UP000239425">
    <property type="component" value="Unassembled WGS sequence"/>
</dbReference>
<sequence>MACYNFFVGVRCICAQKIKTFSVRQKYKKIKDRK</sequence>
<accession>A0A2S5R923</accession>
<proteinExistence type="predicted"/>
<comment type="caution">
    <text evidence="1">The sequence shown here is derived from an EMBL/GenBank/DDBJ whole genome shotgun (WGS) entry which is preliminary data.</text>
</comment>
<protein>
    <submittedName>
        <fullName evidence="1">Uncharacterized protein</fullName>
    </submittedName>
</protein>
<organism evidence="1 2">
    <name type="scientific">Holospora curviuscula</name>
    <dbReference type="NCBI Taxonomy" id="1082868"/>
    <lineage>
        <taxon>Bacteria</taxon>
        <taxon>Pseudomonadati</taxon>
        <taxon>Pseudomonadota</taxon>
        <taxon>Alphaproteobacteria</taxon>
        <taxon>Holosporales</taxon>
        <taxon>Holosporaceae</taxon>
        <taxon>Holospora</taxon>
    </lineage>
</organism>
<reference evidence="1 2" key="1">
    <citation type="submission" date="2017-11" db="EMBL/GenBank/DDBJ databases">
        <title>Comparative genomic analysis of Holospora spp., intranuclear symbionts of paramecia.</title>
        <authorList>
            <person name="Garushyants S.K."/>
            <person name="Beliavskaya A."/>
            <person name="Malko D.B."/>
            <person name="Logacheva M.D."/>
            <person name="Rautian M.S."/>
            <person name="Gelfand M.S."/>
        </authorList>
    </citation>
    <scope>NUCLEOTIDE SEQUENCE [LARGE SCALE GENOMIC DNA]</scope>
    <source>
        <strain evidence="2">02AZ16</strain>
    </source>
</reference>
<keyword evidence="2" id="KW-1185">Reference proteome</keyword>
<dbReference type="AlphaFoldDB" id="A0A2S5R923"/>